<dbReference type="Proteomes" id="UP000078348">
    <property type="component" value="Unassembled WGS sequence"/>
</dbReference>
<sequence length="144" mass="16465">MEALIKNHNQMKMCRQCHRTKTLVNFINKTNTGICIICKTCRENQMKRYYDKKKKMKKAEERTAYLSANPVAKPVMEYNEASCYPSVQSSLSPITTAYPFPYLSQPEFAVPTQQWLPVPSTVAFSDAMAPVYPAKLVFYPNLAP</sequence>
<evidence type="ECO:0000313" key="1">
    <source>
        <dbReference type="EMBL" id="OAO15576.1"/>
    </source>
</evidence>
<reference evidence="1 2" key="1">
    <citation type="submission" date="2016-05" db="EMBL/GenBank/DDBJ databases">
        <title>Nuclear genome of Blastocystis sp. subtype 1 NandII.</title>
        <authorList>
            <person name="Gentekaki E."/>
            <person name="Curtis B."/>
            <person name="Stairs C."/>
            <person name="Eme L."/>
            <person name="Herman E."/>
            <person name="Klimes V."/>
            <person name="Arias M.C."/>
            <person name="Elias M."/>
            <person name="Hilliou F."/>
            <person name="Klute M."/>
            <person name="Malik S.-B."/>
            <person name="Pightling A."/>
            <person name="Rachubinski R."/>
            <person name="Salas D."/>
            <person name="Schlacht A."/>
            <person name="Suga H."/>
            <person name="Archibald J."/>
            <person name="Ball S.G."/>
            <person name="Clark G."/>
            <person name="Dacks J."/>
            <person name="Van Der Giezen M."/>
            <person name="Tsaousis A."/>
            <person name="Roger A."/>
        </authorList>
    </citation>
    <scope>NUCLEOTIDE SEQUENCE [LARGE SCALE GENOMIC DNA]</scope>
    <source>
        <strain evidence="2">ATCC 50177 / NandII</strain>
    </source>
</reference>
<evidence type="ECO:0000313" key="2">
    <source>
        <dbReference type="Proteomes" id="UP000078348"/>
    </source>
</evidence>
<organism evidence="1 2">
    <name type="scientific">Blastocystis sp. subtype 1 (strain ATCC 50177 / NandII)</name>
    <dbReference type="NCBI Taxonomy" id="478820"/>
    <lineage>
        <taxon>Eukaryota</taxon>
        <taxon>Sar</taxon>
        <taxon>Stramenopiles</taxon>
        <taxon>Bigyra</taxon>
        <taxon>Opalozoa</taxon>
        <taxon>Opalinata</taxon>
        <taxon>Blastocystidae</taxon>
        <taxon>Blastocystis</taxon>
    </lineage>
</organism>
<proteinExistence type="predicted"/>
<dbReference type="AlphaFoldDB" id="A0A196SGY5"/>
<accession>A0A196SGY5</accession>
<protein>
    <submittedName>
        <fullName evidence="1">Uncharacterized protein</fullName>
    </submittedName>
</protein>
<dbReference type="EMBL" id="LXWW01000129">
    <property type="protein sequence ID" value="OAO15576.1"/>
    <property type="molecule type" value="Genomic_DNA"/>
</dbReference>
<gene>
    <name evidence="1" type="ORF">AV274_2649</name>
</gene>
<name>A0A196SGY5_BLAHN</name>
<keyword evidence="2" id="KW-1185">Reference proteome</keyword>
<comment type="caution">
    <text evidence="1">The sequence shown here is derived from an EMBL/GenBank/DDBJ whole genome shotgun (WGS) entry which is preliminary data.</text>
</comment>